<feature type="compositionally biased region" description="Basic and acidic residues" evidence="1">
    <location>
        <begin position="165"/>
        <end position="196"/>
    </location>
</feature>
<organism evidence="3 4">
    <name type="scientific">Reyranella aquatilis</name>
    <dbReference type="NCBI Taxonomy" id="2035356"/>
    <lineage>
        <taxon>Bacteria</taxon>
        <taxon>Pseudomonadati</taxon>
        <taxon>Pseudomonadota</taxon>
        <taxon>Alphaproteobacteria</taxon>
        <taxon>Hyphomicrobiales</taxon>
        <taxon>Reyranellaceae</taxon>
        <taxon>Reyranella</taxon>
    </lineage>
</organism>
<reference evidence="3 4" key="1">
    <citation type="submission" date="2021-11" db="EMBL/GenBank/DDBJ databases">
        <authorList>
            <person name="Lee D.-H."/>
            <person name="Kim S.-B."/>
        </authorList>
    </citation>
    <scope>NUCLEOTIDE SEQUENCE [LARGE SCALE GENOMIC DNA]</scope>
    <source>
        <strain evidence="3 4">KCTC 52223</strain>
    </source>
</reference>
<keyword evidence="2" id="KW-0732">Signal</keyword>
<evidence type="ECO:0000256" key="1">
    <source>
        <dbReference type="SAM" id="MobiDB-lite"/>
    </source>
</evidence>
<gene>
    <name evidence="3" type="ORF">LJ725_25760</name>
</gene>
<dbReference type="RefSeq" id="WP_230553815.1">
    <property type="nucleotide sequence ID" value="NZ_JAJISD010000014.1"/>
</dbReference>
<evidence type="ECO:0000313" key="4">
    <source>
        <dbReference type="Proteomes" id="UP001198862"/>
    </source>
</evidence>
<keyword evidence="4" id="KW-1185">Reference proteome</keyword>
<feature type="compositionally biased region" description="Basic residues" evidence="1">
    <location>
        <begin position="93"/>
        <end position="104"/>
    </location>
</feature>
<comment type="caution">
    <text evidence="3">The sequence shown here is derived from an EMBL/GenBank/DDBJ whole genome shotgun (WGS) entry which is preliminary data.</text>
</comment>
<sequence>MPRKLKTFVTSAGFFDLAVAAPSMKAALAAWGADSDLFHQGFARQTDDAAIIAATQAKPGVVLRRPVGTAHDFTETAEISERALVGAAASCPKARRGAKRGKPTRRGDGAARQPAAARKATGRADDAKQQERRLARQKREEQARVREEERRAKDVAAAEAALGHAKAEHERRVAALDRERASLDRRASAEEKDWAREAERLREALRRARR</sequence>
<dbReference type="EMBL" id="JAJISD010000014">
    <property type="protein sequence ID" value="MCC8432396.1"/>
    <property type="molecule type" value="Genomic_DNA"/>
</dbReference>
<protein>
    <submittedName>
        <fullName evidence="3">Cell envelope biogenesis protein TolA</fullName>
    </submittedName>
</protein>
<feature type="compositionally biased region" description="Basic and acidic residues" evidence="1">
    <location>
        <begin position="122"/>
        <end position="156"/>
    </location>
</feature>
<evidence type="ECO:0000256" key="2">
    <source>
        <dbReference type="SAM" id="SignalP"/>
    </source>
</evidence>
<proteinExistence type="predicted"/>
<feature type="compositionally biased region" description="Low complexity" evidence="1">
    <location>
        <begin position="110"/>
        <end position="119"/>
    </location>
</feature>
<evidence type="ECO:0000313" key="3">
    <source>
        <dbReference type="EMBL" id="MCC8432396.1"/>
    </source>
</evidence>
<accession>A0ABS8L264</accession>
<dbReference type="Proteomes" id="UP001198862">
    <property type="component" value="Unassembled WGS sequence"/>
</dbReference>
<feature type="signal peptide" evidence="2">
    <location>
        <begin position="1"/>
        <end position="20"/>
    </location>
</feature>
<name>A0ABS8L264_9HYPH</name>
<feature type="region of interest" description="Disordered" evidence="1">
    <location>
        <begin position="88"/>
        <end position="196"/>
    </location>
</feature>
<feature type="chain" id="PRO_5045404476" evidence="2">
    <location>
        <begin position="21"/>
        <end position="210"/>
    </location>
</feature>